<name>A0A1L7TW36_FUSMA</name>
<comment type="caution">
    <text evidence="2">The sequence shown here is derived from an EMBL/GenBank/DDBJ whole genome shotgun (WGS) entry which is preliminary data.</text>
</comment>
<gene>
    <name evidence="2" type="ORF">FMAN_00261</name>
</gene>
<evidence type="ECO:0000256" key="1">
    <source>
        <dbReference type="SAM" id="MobiDB-lite"/>
    </source>
</evidence>
<feature type="region of interest" description="Disordered" evidence="1">
    <location>
        <begin position="63"/>
        <end position="107"/>
    </location>
</feature>
<organism evidence="2 3">
    <name type="scientific">Fusarium mangiferae</name>
    <name type="common">Mango malformation disease fungus</name>
    <dbReference type="NCBI Taxonomy" id="192010"/>
    <lineage>
        <taxon>Eukaryota</taxon>
        <taxon>Fungi</taxon>
        <taxon>Dikarya</taxon>
        <taxon>Ascomycota</taxon>
        <taxon>Pezizomycotina</taxon>
        <taxon>Sordariomycetes</taxon>
        <taxon>Hypocreomycetidae</taxon>
        <taxon>Hypocreales</taxon>
        <taxon>Nectriaceae</taxon>
        <taxon>Fusarium</taxon>
        <taxon>Fusarium fujikuroi species complex</taxon>
    </lineage>
</organism>
<dbReference type="VEuPathDB" id="FungiDB:FMAN_00261"/>
<sequence>MDLKDKQPIRMFPLNCIPPKDPPPGTPEPCIWQCHNCGQDYRISVTSRCIKCPSYNSSPPYKYLSGKSSDGGPTRTYQKSPLSCNHSPGSSSTTEAESSPTSRKYSKRPSITLSNYDYEFWNQYNDWKRFRLEYEARPERGESRIKRSFDGLDSAQRRAKRYKFEVEARTHLTVERLVRMLERKQNCEVGCNFPGQCHTERYEALRKRPPKATGGTFHSTYYDEDEEEEEAGKLPLCELLPQFDQEMTSPEDIDDYEDEIFAAYRRVVDAWCASTLAKSS</sequence>
<reference evidence="3" key="1">
    <citation type="journal article" date="2016" name="Genome Biol. Evol.">
        <title>Comparative 'omics' of the Fusarium fujikuroi species complex highlights differences in genetic potential and metabolite synthesis.</title>
        <authorList>
            <person name="Niehaus E.-M."/>
            <person name="Muensterkoetter M."/>
            <person name="Proctor R.H."/>
            <person name="Brown D.W."/>
            <person name="Sharon A."/>
            <person name="Idan Y."/>
            <person name="Oren-Young L."/>
            <person name="Sieber C.M."/>
            <person name="Novak O."/>
            <person name="Pencik A."/>
            <person name="Tarkowska D."/>
            <person name="Hromadova K."/>
            <person name="Freeman S."/>
            <person name="Maymon M."/>
            <person name="Elazar M."/>
            <person name="Youssef S.A."/>
            <person name="El-Shabrawy E.S.M."/>
            <person name="Shalaby A.B.A."/>
            <person name="Houterman P."/>
            <person name="Brock N.L."/>
            <person name="Burkhardt I."/>
            <person name="Tsavkelova E.A."/>
            <person name="Dickschat J.S."/>
            <person name="Galuszka P."/>
            <person name="Gueldener U."/>
            <person name="Tudzynski B."/>
        </authorList>
    </citation>
    <scope>NUCLEOTIDE SEQUENCE [LARGE SCALE GENOMIC DNA]</scope>
    <source>
        <strain evidence="3">MRC7560</strain>
    </source>
</reference>
<evidence type="ECO:0000313" key="3">
    <source>
        <dbReference type="Proteomes" id="UP000184255"/>
    </source>
</evidence>
<proteinExistence type="predicted"/>
<feature type="compositionally biased region" description="Polar residues" evidence="1">
    <location>
        <begin position="75"/>
        <end position="86"/>
    </location>
</feature>
<feature type="compositionally biased region" description="Low complexity" evidence="1">
    <location>
        <begin position="87"/>
        <end position="102"/>
    </location>
</feature>
<protein>
    <submittedName>
        <fullName evidence="2">Uncharacterized protein</fullName>
    </submittedName>
</protein>
<keyword evidence="3" id="KW-1185">Reference proteome</keyword>
<accession>A0A1L7TW36</accession>
<dbReference type="RefSeq" id="XP_041687805.1">
    <property type="nucleotide sequence ID" value="XM_041822090.1"/>
</dbReference>
<dbReference type="Proteomes" id="UP000184255">
    <property type="component" value="Unassembled WGS sequence"/>
</dbReference>
<evidence type="ECO:0000313" key="2">
    <source>
        <dbReference type="EMBL" id="CVL02798.1"/>
    </source>
</evidence>
<dbReference type="GeneID" id="65079534"/>
<dbReference type="AlphaFoldDB" id="A0A1L7TW36"/>
<dbReference type="EMBL" id="FCQH01000013">
    <property type="protein sequence ID" value="CVL02798.1"/>
    <property type="molecule type" value="Genomic_DNA"/>
</dbReference>